<dbReference type="PROSITE" id="PS00086">
    <property type="entry name" value="CYTOCHROME_P450"/>
    <property type="match status" value="1"/>
</dbReference>
<dbReference type="InterPro" id="IPR002401">
    <property type="entry name" value="Cyt_P450_E_grp-I"/>
</dbReference>
<name>A0A096ZXK3_MENPI</name>
<protein>
    <submittedName>
        <fullName evidence="16">(-)-limonene 6-hydroxylase-like cytochrome p450-dependent oxygenase</fullName>
    </submittedName>
</protein>
<evidence type="ECO:0000256" key="12">
    <source>
        <dbReference type="ARBA" id="ARBA00023033"/>
    </source>
</evidence>
<dbReference type="GO" id="GO:0005789">
    <property type="term" value="C:endoplasmic reticulum membrane"/>
    <property type="evidence" value="ECO:0007669"/>
    <property type="project" value="UniProtKB-SubCell"/>
</dbReference>
<dbReference type="GO" id="GO:0016712">
    <property type="term" value="F:oxidoreductase activity, acting on paired donors, with incorporation or reduction of molecular oxygen, reduced flavin or flavoprotein as one donor, and incorporation of one atom of oxygen"/>
    <property type="evidence" value="ECO:0007669"/>
    <property type="project" value="UniProtKB-ARBA"/>
</dbReference>
<dbReference type="FunFam" id="1.10.630.10:FF:000043">
    <property type="entry name" value="Cytochrome P450 99A2"/>
    <property type="match status" value="1"/>
</dbReference>
<comment type="similarity">
    <text evidence="3 15">Belongs to the cytochrome P450 family.</text>
</comment>
<dbReference type="Gene3D" id="1.10.630.10">
    <property type="entry name" value="Cytochrome P450"/>
    <property type="match status" value="1"/>
</dbReference>
<dbReference type="SUPFAM" id="SSF48264">
    <property type="entry name" value="Cytochrome P450"/>
    <property type="match status" value="1"/>
</dbReference>
<dbReference type="CDD" id="cd11072">
    <property type="entry name" value="CYP71-like"/>
    <property type="match status" value="1"/>
</dbReference>
<dbReference type="InterPro" id="IPR001128">
    <property type="entry name" value="Cyt_P450"/>
</dbReference>
<keyword evidence="11 14" id="KW-0408">Iron</keyword>
<evidence type="ECO:0000256" key="4">
    <source>
        <dbReference type="ARBA" id="ARBA00022617"/>
    </source>
</evidence>
<evidence type="ECO:0000256" key="9">
    <source>
        <dbReference type="ARBA" id="ARBA00022989"/>
    </source>
</evidence>
<dbReference type="PRINTS" id="PR00385">
    <property type="entry name" value="P450"/>
</dbReference>
<dbReference type="InterPro" id="IPR017972">
    <property type="entry name" value="Cyt_P450_CS"/>
</dbReference>
<accession>A0A096ZXK3</accession>
<sequence>MELDLLSVIIILVATYTVSLLNKQWRKPKSQQNQPPKLPVIGHLHLLWGGLPPQHLLRSIAREYGPVSNVQLGEVYSVVLSSAEAAKQAMKVLDPNFADRLDSVGSRIMWYDNDDIIFSPYNDHWRQMRKICVTELLSPKNVRSFGFIRQEEIERLIRLLKQSVGAPVDVTEEVSKMSCVVVCRAAFGSVLKDQDSLAELVKEALAMASGFELKDLYPSSWLLNLLSFNNYRLKRIRRRLDHILDGFLEEHREKKSGEFGGEDIVDVLFRMQKDSNIKIPITSNGIKGFIFNTFSAGAEASSTTISWALSELMRNPAKMAKVQAEVREALKGKTSVDLSEVQELKYMRSVVKETLRLHPPFPLIPRQSREGSEINGFYIPARTRILINAWSIGRDPLYWEDPDTFRPERFDEASRDFMGNDFEFIPFGAGQRICPGLHFGLANVEIPLAQLLYHFDWKLPQGMSDADLYMAGTPGLSGPRKKNVCLVPTLYKSP</sequence>
<dbReference type="InterPro" id="IPR052306">
    <property type="entry name" value="CYP450_71D"/>
</dbReference>
<keyword evidence="4 14" id="KW-0349">Heme</keyword>
<evidence type="ECO:0000256" key="7">
    <source>
        <dbReference type="ARBA" id="ARBA00022824"/>
    </source>
</evidence>
<organism evidence="16">
    <name type="scientific">Mentha piperita</name>
    <name type="common">Peppermint</name>
    <name type="synonym">Mentha aquatica x Mentha spicata</name>
    <dbReference type="NCBI Taxonomy" id="34256"/>
    <lineage>
        <taxon>Eukaryota</taxon>
        <taxon>Viridiplantae</taxon>
        <taxon>Streptophyta</taxon>
        <taxon>Embryophyta</taxon>
        <taxon>Tracheophyta</taxon>
        <taxon>Spermatophyta</taxon>
        <taxon>Magnoliopsida</taxon>
        <taxon>eudicotyledons</taxon>
        <taxon>Gunneridae</taxon>
        <taxon>Pentapetalae</taxon>
        <taxon>asterids</taxon>
        <taxon>lamiids</taxon>
        <taxon>Lamiales</taxon>
        <taxon>Lamiaceae</taxon>
        <taxon>Nepetoideae</taxon>
        <taxon>Mentheae</taxon>
        <taxon>Menthinae</taxon>
        <taxon>Mentha</taxon>
    </lineage>
</organism>
<comment type="subcellular location">
    <subcellularLocation>
        <location evidence="2">Endoplasmic reticulum membrane</location>
        <topology evidence="2">Single-pass type II membrane protein</topology>
    </subcellularLocation>
</comment>
<comment type="cofactor">
    <cofactor evidence="1 14">
        <name>heme</name>
        <dbReference type="ChEBI" id="CHEBI:30413"/>
    </cofactor>
</comment>
<evidence type="ECO:0000256" key="13">
    <source>
        <dbReference type="ARBA" id="ARBA00023136"/>
    </source>
</evidence>
<keyword evidence="10 15" id="KW-0560">Oxidoreductase</keyword>
<evidence type="ECO:0000256" key="1">
    <source>
        <dbReference type="ARBA" id="ARBA00001971"/>
    </source>
</evidence>
<dbReference type="GO" id="GO:0005506">
    <property type="term" value="F:iron ion binding"/>
    <property type="evidence" value="ECO:0007669"/>
    <property type="project" value="InterPro"/>
</dbReference>
<dbReference type="Pfam" id="PF00067">
    <property type="entry name" value="p450"/>
    <property type="match status" value="1"/>
</dbReference>
<feature type="binding site" description="axial binding residue" evidence="14">
    <location>
        <position position="434"/>
    </location>
    <ligand>
        <name>heme</name>
        <dbReference type="ChEBI" id="CHEBI:30413"/>
    </ligand>
    <ligandPart>
        <name>Fe</name>
        <dbReference type="ChEBI" id="CHEBI:18248"/>
    </ligandPart>
</feature>
<keyword evidence="6 14" id="KW-0479">Metal-binding</keyword>
<dbReference type="EMBL" id="KM051107">
    <property type="protein sequence ID" value="AIS36970.1"/>
    <property type="molecule type" value="Genomic_DNA"/>
</dbReference>
<dbReference type="GO" id="GO:0019113">
    <property type="term" value="F:limonene monooxygenase activity"/>
    <property type="evidence" value="ECO:0007669"/>
    <property type="project" value="UniProtKB-ARBA"/>
</dbReference>
<dbReference type="PANTHER" id="PTHR47953:SF19">
    <property type="entry name" value="OS06G0641600 PROTEIN"/>
    <property type="match status" value="1"/>
</dbReference>
<proteinExistence type="inferred from homology"/>
<evidence type="ECO:0000256" key="14">
    <source>
        <dbReference type="PIRSR" id="PIRSR602401-1"/>
    </source>
</evidence>
<evidence type="ECO:0000256" key="3">
    <source>
        <dbReference type="ARBA" id="ARBA00010617"/>
    </source>
</evidence>
<keyword evidence="5" id="KW-0812">Transmembrane</keyword>
<evidence type="ECO:0000256" key="5">
    <source>
        <dbReference type="ARBA" id="ARBA00022692"/>
    </source>
</evidence>
<reference evidence="16" key="1">
    <citation type="submission" date="2014-06" db="EMBL/GenBank/DDBJ databases">
        <authorList>
            <person name="Lai Y.H."/>
        </authorList>
    </citation>
    <scope>NUCLEOTIDE SEQUENCE</scope>
</reference>
<keyword evidence="13" id="KW-0472">Membrane</keyword>
<keyword evidence="7" id="KW-0256">Endoplasmic reticulum</keyword>
<dbReference type="InterPro" id="IPR036396">
    <property type="entry name" value="Cyt_P450_sf"/>
</dbReference>
<keyword evidence="8" id="KW-0735">Signal-anchor</keyword>
<keyword evidence="9" id="KW-1133">Transmembrane helix</keyword>
<reference evidence="16" key="2">
    <citation type="journal article" date="2015" name="Mol. Plant">
        <title>Multiple levels of regulation determine monoterpenoid essential oil compositional variation in the mint family.</title>
        <authorList>
            <person name="Ahkami A."/>
            <person name="Johnson S.R."/>
            <person name="Srividya N."/>
            <person name="Lange B.M."/>
        </authorList>
    </citation>
    <scope>NUCLEOTIDE SEQUENCE</scope>
</reference>
<keyword evidence="12 15" id="KW-0503">Monooxygenase</keyword>
<dbReference type="PRINTS" id="PR00463">
    <property type="entry name" value="EP450I"/>
</dbReference>
<evidence type="ECO:0000313" key="16">
    <source>
        <dbReference type="EMBL" id="AIS36970.1"/>
    </source>
</evidence>
<evidence type="ECO:0000256" key="11">
    <source>
        <dbReference type="ARBA" id="ARBA00023004"/>
    </source>
</evidence>
<evidence type="ECO:0000256" key="2">
    <source>
        <dbReference type="ARBA" id="ARBA00004648"/>
    </source>
</evidence>
<dbReference type="PANTHER" id="PTHR47953">
    <property type="entry name" value="OS08G0105600 PROTEIN"/>
    <property type="match status" value="1"/>
</dbReference>
<dbReference type="GO" id="GO:0020037">
    <property type="term" value="F:heme binding"/>
    <property type="evidence" value="ECO:0007669"/>
    <property type="project" value="InterPro"/>
</dbReference>
<evidence type="ECO:0000256" key="8">
    <source>
        <dbReference type="ARBA" id="ARBA00022968"/>
    </source>
</evidence>
<evidence type="ECO:0000256" key="10">
    <source>
        <dbReference type="ARBA" id="ARBA00023002"/>
    </source>
</evidence>
<evidence type="ECO:0000256" key="15">
    <source>
        <dbReference type="RuleBase" id="RU000461"/>
    </source>
</evidence>
<evidence type="ECO:0000256" key="6">
    <source>
        <dbReference type="ARBA" id="ARBA00022723"/>
    </source>
</evidence>
<dbReference type="AlphaFoldDB" id="A0A096ZXK3"/>